<dbReference type="PANTHER" id="PTHR21180:SF32">
    <property type="entry name" value="ENDONUCLEASE_EXONUCLEASE_PHOSPHATASE FAMILY DOMAIN-CONTAINING PROTEIN 1"/>
    <property type="match status" value="1"/>
</dbReference>
<dbReference type="InterPro" id="IPR010994">
    <property type="entry name" value="RuvA_2-like"/>
</dbReference>
<dbReference type="PANTHER" id="PTHR21180">
    <property type="entry name" value="ENDONUCLEASE/EXONUCLEASE/PHOSPHATASE FAMILY DOMAIN-CONTAINING PROTEIN 1"/>
    <property type="match status" value="1"/>
</dbReference>
<dbReference type="InterPro" id="IPR004509">
    <property type="entry name" value="Competence_ComEA_HhH"/>
</dbReference>
<dbReference type="SUPFAM" id="SSF47781">
    <property type="entry name" value="RuvA domain 2-like"/>
    <property type="match status" value="1"/>
</dbReference>
<evidence type="ECO:0000313" key="3">
    <source>
        <dbReference type="EMBL" id="TCO80463.1"/>
    </source>
</evidence>
<proteinExistence type="predicted"/>
<evidence type="ECO:0000256" key="1">
    <source>
        <dbReference type="SAM" id="MobiDB-lite"/>
    </source>
</evidence>
<dbReference type="AlphaFoldDB" id="A0A4R2L2A8"/>
<dbReference type="GO" id="GO:0006281">
    <property type="term" value="P:DNA repair"/>
    <property type="evidence" value="ECO:0007669"/>
    <property type="project" value="InterPro"/>
</dbReference>
<dbReference type="Gene3D" id="1.10.150.280">
    <property type="entry name" value="AF1531-like domain"/>
    <property type="match status" value="1"/>
</dbReference>
<dbReference type="Proteomes" id="UP000295765">
    <property type="component" value="Unassembled WGS sequence"/>
</dbReference>
<dbReference type="RefSeq" id="WP_132543594.1">
    <property type="nucleotide sequence ID" value="NZ_SLWY01000014.1"/>
</dbReference>
<keyword evidence="4" id="KW-1185">Reference proteome</keyword>
<evidence type="ECO:0000259" key="2">
    <source>
        <dbReference type="SMART" id="SM00278"/>
    </source>
</evidence>
<dbReference type="InterPro" id="IPR003583">
    <property type="entry name" value="Hlx-hairpin-Hlx_DNA-bd_motif"/>
</dbReference>
<name>A0A4R2L2A8_9GAMM</name>
<dbReference type="GO" id="GO:0015628">
    <property type="term" value="P:protein secretion by the type II secretion system"/>
    <property type="evidence" value="ECO:0007669"/>
    <property type="project" value="TreeGrafter"/>
</dbReference>
<dbReference type="GO" id="GO:0003677">
    <property type="term" value="F:DNA binding"/>
    <property type="evidence" value="ECO:0007669"/>
    <property type="project" value="InterPro"/>
</dbReference>
<dbReference type="EMBL" id="SLWY01000014">
    <property type="protein sequence ID" value="TCO80463.1"/>
    <property type="molecule type" value="Genomic_DNA"/>
</dbReference>
<feature type="domain" description="Helix-hairpin-helix DNA-binding motif class 1" evidence="2">
    <location>
        <begin position="53"/>
        <end position="72"/>
    </location>
</feature>
<reference evidence="3 4" key="1">
    <citation type="submission" date="2019-03" db="EMBL/GenBank/DDBJ databases">
        <title>Genomic Encyclopedia of Type Strains, Phase IV (KMG-IV): sequencing the most valuable type-strain genomes for metagenomic binning, comparative biology and taxonomic classification.</title>
        <authorList>
            <person name="Goeker M."/>
        </authorList>
    </citation>
    <scope>NUCLEOTIDE SEQUENCE [LARGE SCALE GENOMIC DNA]</scope>
    <source>
        <strain evidence="3 4">DSM 25287</strain>
    </source>
</reference>
<dbReference type="Pfam" id="PF12836">
    <property type="entry name" value="HHH_3"/>
    <property type="match status" value="1"/>
</dbReference>
<gene>
    <name evidence="3" type="ORF">EV699_114108</name>
</gene>
<dbReference type="SMART" id="SM00278">
    <property type="entry name" value="HhH1"/>
    <property type="match status" value="2"/>
</dbReference>
<organism evidence="3 4">
    <name type="scientific">Plasticicumulans lactativorans</name>
    <dbReference type="NCBI Taxonomy" id="1133106"/>
    <lineage>
        <taxon>Bacteria</taxon>
        <taxon>Pseudomonadati</taxon>
        <taxon>Pseudomonadota</taxon>
        <taxon>Gammaproteobacteria</taxon>
        <taxon>Candidatus Competibacteraceae</taxon>
        <taxon>Plasticicumulans</taxon>
    </lineage>
</organism>
<dbReference type="NCBIfam" id="TIGR00426">
    <property type="entry name" value="competence protein ComEA helix-hairpin-helix repeat region"/>
    <property type="match status" value="1"/>
</dbReference>
<dbReference type="InterPro" id="IPR051675">
    <property type="entry name" value="Endo/Exo/Phosphatase_dom_1"/>
</dbReference>
<protein>
    <submittedName>
        <fullName evidence="3">Competence protein ComEA</fullName>
    </submittedName>
</protein>
<dbReference type="GO" id="GO:0015627">
    <property type="term" value="C:type II protein secretion system complex"/>
    <property type="evidence" value="ECO:0007669"/>
    <property type="project" value="TreeGrafter"/>
</dbReference>
<feature type="compositionally biased region" description="Low complexity" evidence="1">
    <location>
        <begin position="81"/>
        <end position="93"/>
    </location>
</feature>
<comment type="caution">
    <text evidence="3">The sequence shown here is derived from an EMBL/GenBank/DDBJ whole genome shotgun (WGS) entry which is preliminary data.</text>
</comment>
<dbReference type="OrthoDB" id="7510573at2"/>
<feature type="region of interest" description="Disordered" evidence="1">
    <location>
        <begin position="72"/>
        <end position="93"/>
    </location>
</feature>
<evidence type="ECO:0000313" key="4">
    <source>
        <dbReference type="Proteomes" id="UP000295765"/>
    </source>
</evidence>
<accession>A0A4R2L2A8</accession>
<sequence length="93" mass="9248">MLVAATGLATAAPIDINSASAADFAKAIKGVGDAKAAAIVEYRSKNGPFKSVDDLAKVPGIGPKTIETNRENLRIGGESSAAPAAAPATNKAN</sequence>
<feature type="domain" description="Helix-hairpin-helix DNA-binding motif class 1" evidence="2">
    <location>
        <begin position="23"/>
        <end position="42"/>
    </location>
</feature>